<proteinExistence type="inferred from homology"/>
<dbReference type="GO" id="GO:0032259">
    <property type="term" value="P:methylation"/>
    <property type="evidence" value="ECO:0007669"/>
    <property type="project" value="UniProtKB-KW"/>
</dbReference>
<dbReference type="Pfam" id="PF10672">
    <property type="entry name" value="Methyltrans_SAM"/>
    <property type="match status" value="1"/>
</dbReference>
<dbReference type="GO" id="GO:0006364">
    <property type="term" value="P:rRNA processing"/>
    <property type="evidence" value="ECO:0007669"/>
    <property type="project" value="UniProtKB-KW"/>
</dbReference>
<dbReference type="InterPro" id="IPR019614">
    <property type="entry name" value="SAM-dep_methyl-trfase"/>
</dbReference>
<dbReference type="InterPro" id="IPR041532">
    <property type="entry name" value="RlmI-like_PUA"/>
</dbReference>
<dbReference type="InterPro" id="IPR015947">
    <property type="entry name" value="PUA-like_sf"/>
</dbReference>
<evidence type="ECO:0000256" key="5">
    <source>
        <dbReference type="ARBA" id="ARBA00022679"/>
    </source>
</evidence>
<evidence type="ECO:0000256" key="4">
    <source>
        <dbReference type="ARBA" id="ARBA00022603"/>
    </source>
</evidence>
<dbReference type="InterPro" id="IPR036974">
    <property type="entry name" value="PUA_sf"/>
</dbReference>
<sequence length="418" mass="46672">MSNPSVSARIVLQRQRRRRLEAGHPWVYQTEVERIEGDPTPGDLVDIVNHQGVFLARGYINPRSQIVARVLTYDAGEVIDRAFFTRRIAAAWAHRGRFLPATGACRAVYGEADFLPGLIVDKYGDVLVVQILALGMEVRKDDILAALMEVFRPRGILLRNDVPVRSLEGLPLETTVWAGEVPPEVVIEENGLQFIVDVQAGHKTGYFFDQRDNRAAIRPLMTGWGAEHGRTPQDGDPFWDGAEVLDAFCHTGAFAVHALAYGARRVIAVDISEPALAVGRRNAELNGVADRVQWVAANAFDYLRELERAGRRFDVVILDPPAFAKSRHALEGAIRGYKEINLRGMKLTRDGGYLVTSSCSFHMRPDLFRETILDAAVDAHKVLRLVHWSGAGKDHPEIEGVPEGHYLKFAIYEVRSRR</sequence>
<comment type="similarity">
    <text evidence="8">Belongs to the methyltransferase superfamily. RlmI family.</text>
</comment>
<dbReference type="SUPFAM" id="SSF88697">
    <property type="entry name" value="PUA domain-like"/>
    <property type="match status" value="1"/>
</dbReference>
<dbReference type="CDD" id="cd11572">
    <property type="entry name" value="RlmI_M_like"/>
    <property type="match status" value="1"/>
</dbReference>
<keyword evidence="7" id="KW-0694">RNA-binding</keyword>
<evidence type="ECO:0000256" key="8">
    <source>
        <dbReference type="ARBA" id="ARBA00038091"/>
    </source>
</evidence>
<dbReference type="InterPro" id="IPR002478">
    <property type="entry name" value="PUA"/>
</dbReference>
<reference evidence="10" key="1">
    <citation type="journal article" date="2014" name="Int. J. Syst. Evol. Microbiol.">
        <title>Complete genome sequence of Corynebacterium casei LMG S-19264T (=DSM 44701T), isolated from a smear-ripened cheese.</title>
        <authorList>
            <consortium name="US DOE Joint Genome Institute (JGI-PGF)"/>
            <person name="Walter F."/>
            <person name="Albersmeier A."/>
            <person name="Kalinowski J."/>
            <person name="Ruckert C."/>
        </authorList>
    </citation>
    <scope>NUCLEOTIDE SEQUENCE</scope>
    <source>
        <strain evidence="10">JCM 18487</strain>
    </source>
</reference>
<dbReference type="Proteomes" id="UP000637695">
    <property type="component" value="Unassembled WGS sequence"/>
</dbReference>
<name>A0A917KAJ1_9BACL</name>
<dbReference type="InterPro" id="IPR029063">
    <property type="entry name" value="SAM-dependent_MTases_sf"/>
</dbReference>
<dbReference type="Pfam" id="PF17785">
    <property type="entry name" value="PUA_3"/>
    <property type="match status" value="1"/>
</dbReference>
<keyword evidence="3" id="KW-0698">rRNA processing</keyword>
<dbReference type="CDD" id="cd02440">
    <property type="entry name" value="AdoMet_MTases"/>
    <property type="match status" value="1"/>
</dbReference>
<evidence type="ECO:0000256" key="6">
    <source>
        <dbReference type="ARBA" id="ARBA00022691"/>
    </source>
</evidence>
<keyword evidence="4 10" id="KW-0489">Methyltransferase</keyword>
<feature type="domain" description="PUA" evidence="9">
    <location>
        <begin position="8"/>
        <end position="93"/>
    </location>
</feature>
<dbReference type="GO" id="GO:0005737">
    <property type="term" value="C:cytoplasm"/>
    <property type="evidence" value="ECO:0007669"/>
    <property type="project" value="UniProtKB-SubCell"/>
</dbReference>
<dbReference type="RefSeq" id="WP_188882169.1">
    <property type="nucleotide sequence ID" value="NZ_BMOY01000021.1"/>
</dbReference>
<accession>A0A917KAJ1</accession>
<dbReference type="GO" id="GO:0003723">
    <property type="term" value="F:RNA binding"/>
    <property type="evidence" value="ECO:0007669"/>
    <property type="project" value="UniProtKB-KW"/>
</dbReference>
<gene>
    <name evidence="10" type="ORF">GCM10010885_15010</name>
</gene>
<protein>
    <submittedName>
        <fullName evidence="10">SAM-dependent methyltransferase</fullName>
    </submittedName>
</protein>
<dbReference type="EMBL" id="BMOY01000021">
    <property type="protein sequence ID" value="GGJ06885.1"/>
    <property type="molecule type" value="Genomic_DNA"/>
</dbReference>
<dbReference type="PANTHER" id="PTHR42873:SF1">
    <property type="entry name" value="S-ADENOSYLMETHIONINE-DEPENDENT METHYLTRANSFERASE DOMAIN-CONTAINING PROTEIN"/>
    <property type="match status" value="1"/>
</dbReference>
<keyword evidence="2" id="KW-0963">Cytoplasm</keyword>
<dbReference type="CDD" id="cd21153">
    <property type="entry name" value="PUA_RlmI"/>
    <property type="match status" value="1"/>
</dbReference>
<evidence type="ECO:0000256" key="7">
    <source>
        <dbReference type="ARBA" id="ARBA00022884"/>
    </source>
</evidence>
<dbReference type="AlphaFoldDB" id="A0A917KAJ1"/>
<evidence type="ECO:0000256" key="2">
    <source>
        <dbReference type="ARBA" id="ARBA00022490"/>
    </source>
</evidence>
<organism evidence="10 11">
    <name type="scientific">Alicyclobacillus cellulosilyticus</name>
    <dbReference type="NCBI Taxonomy" id="1003997"/>
    <lineage>
        <taxon>Bacteria</taxon>
        <taxon>Bacillati</taxon>
        <taxon>Bacillota</taxon>
        <taxon>Bacilli</taxon>
        <taxon>Bacillales</taxon>
        <taxon>Alicyclobacillaceae</taxon>
        <taxon>Alicyclobacillus</taxon>
    </lineage>
</organism>
<evidence type="ECO:0000313" key="10">
    <source>
        <dbReference type="EMBL" id="GGJ06885.1"/>
    </source>
</evidence>
<keyword evidence="11" id="KW-1185">Reference proteome</keyword>
<dbReference type="SMART" id="SM00359">
    <property type="entry name" value="PUA"/>
    <property type="match status" value="1"/>
</dbReference>
<dbReference type="Gene3D" id="2.30.130.10">
    <property type="entry name" value="PUA domain"/>
    <property type="match status" value="1"/>
</dbReference>
<evidence type="ECO:0000256" key="3">
    <source>
        <dbReference type="ARBA" id="ARBA00022552"/>
    </source>
</evidence>
<dbReference type="SUPFAM" id="SSF53335">
    <property type="entry name" value="S-adenosyl-L-methionine-dependent methyltransferases"/>
    <property type="match status" value="1"/>
</dbReference>
<dbReference type="Gene3D" id="3.40.50.150">
    <property type="entry name" value="Vaccinia Virus protein VP39"/>
    <property type="match status" value="1"/>
</dbReference>
<comment type="caution">
    <text evidence="10">The sequence shown here is derived from an EMBL/GenBank/DDBJ whole genome shotgun (WGS) entry which is preliminary data.</text>
</comment>
<dbReference type="PROSITE" id="PS50890">
    <property type="entry name" value="PUA"/>
    <property type="match status" value="1"/>
</dbReference>
<comment type="subcellular location">
    <subcellularLocation>
        <location evidence="1">Cytoplasm</location>
    </subcellularLocation>
</comment>
<reference evidence="10" key="2">
    <citation type="submission" date="2020-09" db="EMBL/GenBank/DDBJ databases">
        <authorList>
            <person name="Sun Q."/>
            <person name="Ohkuma M."/>
        </authorList>
    </citation>
    <scope>NUCLEOTIDE SEQUENCE</scope>
    <source>
        <strain evidence="10">JCM 18487</strain>
    </source>
</reference>
<keyword evidence="5" id="KW-0808">Transferase</keyword>
<evidence type="ECO:0000259" key="9">
    <source>
        <dbReference type="SMART" id="SM00359"/>
    </source>
</evidence>
<keyword evidence="6" id="KW-0949">S-adenosyl-L-methionine</keyword>
<dbReference type="GO" id="GO:0008168">
    <property type="term" value="F:methyltransferase activity"/>
    <property type="evidence" value="ECO:0007669"/>
    <property type="project" value="UniProtKB-KW"/>
</dbReference>
<dbReference type="PANTHER" id="PTHR42873">
    <property type="entry name" value="RIBOSOMAL RNA LARGE SUBUNIT METHYLTRANSFERASE"/>
    <property type="match status" value="1"/>
</dbReference>
<evidence type="ECO:0000313" key="11">
    <source>
        <dbReference type="Proteomes" id="UP000637695"/>
    </source>
</evidence>
<evidence type="ECO:0000256" key="1">
    <source>
        <dbReference type="ARBA" id="ARBA00004496"/>
    </source>
</evidence>
<dbReference type="Gene3D" id="3.30.750.80">
    <property type="entry name" value="RNA methyltransferase domain (HRMD) like"/>
    <property type="match status" value="1"/>
</dbReference>